<name>A0A803KVH0_CHEQI</name>
<dbReference type="EnsemblPlants" id="AUR62003028-RA">
    <property type="protein sequence ID" value="AUR62003028-RA:cds"/>
    <property type="gene ID" value="AUR62003028"/>
</dbReference>
<dbReference type="Proteomes" id="UP000596660">
    <property type="component" value="Unplaced"/>
</dbReference>
<keyword evidence="3" id="KW-1185">Reference proteome</keyword>
<evidence type="ECO:0000313" key="2">
    <source>
        <dbReference type="EnsemblPlants" id="AUR62003028-RA:cds"/>
    </source>
</evidence>
<evidence type="ECO:0000313" key="3">
    <source>
        <dbReference type="Proteomes" id="UP000596660"/>
    </source>
</evidence>
<sequence>MKKQDDIEFWRDGNRDENEYKIKLVEKEREWEEEKGKHEAELEMVEGKKDEMLRGKQDEIEKLKEELRQAKCNIEEESKRKREEIENMKQVHRDELEEAEFKNQEELKMSEEIQLQHWEDYKNKRDEEAQNFEEELELYVFKKSGLSNTSEFFSKMAEKMWISIPPVTISVNLDYERMNWPPSGAPDMVIPLNSIEPNKFSALPQITLLCSSSDHEYIYFDCKNWRVMEVAVPTLSDTDLEYRPTRWTMAYYEGSSEDYFAESYFANSYDQKVIFPSPCPILQWAISE</sequence>
<protein>
    <submittedName>
        <fullName evidence="2">Uncharacterized protein</fullName>
    </submittedName>
</protein>
<keyword evidence="1" id="KW-0175">Coiled coil</keyword>
<dbReference type="Gramene" id="AUR62003028-RA">
    <property type="protein sequence ID" value="AUR62003028-RA:cds"/>
    <property type="gene ID" value="AUR62003028"/>
</dbReference>
<evidence type="ECO:0000256" key="1">
    <source>
        <dbReference type="SAM" id="Coils"/>
    </source>
</evidence>
<dbReference type="SMR" id="A0A803KVH0"/>
<proteinExistence type="predicted"/>
<organism evidence="2 3">
    <name type="scientific">Chenopodium quinoa</name>
    <name type="common">Quinoa</name>
    <dbReference type="NCBI Taxonomy" id="63459"/>
    <lineage>
        <taxon>Eukaryota</taxon>
        <taxon>Viridiplantae</taxon>
        <taxon>Streptophyta</taxon>
        <taxon>Embryophyta</taxon>
        <taxon>Tracheophyta</taxon>
        <taxon>Spermatophyta</taxon>
        <taxon>Magnoliopsida</taxon>
        <taxon>eudicotyledons</taxon>
        <taxon>Gunneridae</taxon>
        <taxon>Pentapetalae</taxon>
        <taxon>Caryophyllales</taxon>
        <taxon>Chenopodiaceae</taxon>
        <taxon>Chenopodioideae</taxon>
        <taxon>Atripliceae</taxon>
        <taxon>Chenopodium</taxon>
    </lineage>
</organism>
<feature type="coiled-coil region" evidence="1">
    <location>
        <begin position="28"/>
        <end position="105"/>
    </location>
</feature>
<accession>A0A803KVH0</accession>
<dbReference type="AlphaFoldDB" id="A0A803KVH0"/>
<reference evidence="2" key="1">
    <citation type="journal article" date="2017" name="Nature">
        <title>The genome of Chenopodium quinoa.</title>
        <authorList>
            <person name="Jarvis D.E."/>
            <person name="Ho Y.S."/>
            <person name="Lightfoot D.J."/>
            <person name="Schmoeckel S.M."/>
            <person name="Li B."/>
            <person name="Borm T.J.A."/>
            <person name="Ohyanagi H."/>
            <person name="Mineta K."/>
            <person name="Michell C.T."/>
            <person name="Saber N."/>
            <person name="Kharbatia N.M."/>
            <person name="Rupper R.R."/>
            <person name="Sharp A.R."/>
            <person name="Dally N."/>
            <person name="Boughton B.A."/>
            <person name="Woo Y.H."/>
            <person name="Gao G."/>
            <person name="Schijlen E.G.W.M."/>
            <person name="Guo X."/>
            <person name="Momin A.A."/>
            <person name="Negrao S."/>
            <person name="Al-Babili S."/>
            <person name="Gehring C."/>
            <person name="Roessner U."/>
            <person name="Jung C."/>
            <person name="Murphy K."/>
            <person name="Arold S.T."/>
            <person name="Gojobori T."/>
            <person name="van der Linden C.G."/>
            <person name="van Loo E.N."/>
            <person name="Jellen E.N."/>
            <person name="Maughan P.J."/>
            <person name="Tester M."/>
        </authorList>
    </citation>
    <scope>NUCLEOTIDE SEQUENCE [LARGE SCALE GENOMIC DNA]</scope>
    <source>
        <strain evidence="2">cv. PI 614886</strain>
    </source>
</reference>
<reference evidence="2" key="2">
    <citation type="submission" date="2021-03" db="UniProtKB">
        <authorList>
            <consortium name="EnsemblPlants"/>
        </authorList>
    </citation>
    <scope>IDENTIFICATION</scope>
</reference>